<dbReference type="AlphaFoldDB" id="A0A931GX14"/>
<evidence type="ECO:0000313" key="2">
    <source>
        <dbReference type="Proteomes" id="UP000628448"/>
    </source>
</evidence>
<dbReference type="EMBL" id="JADWYR010000002">
    <property type="protein sequence ID" value="MBG9377143.1"/>
    <property type="molecule type" value="Genomic_DNA"/>
</dbReference>
<dbReference type="RefSeq" id="WP_196991242.1">
    <property type="nucleotide sequence ID" value="NZ_JADWYR010000002.1"/>
</dbReference>
<gene>
    <name evidence="1" type="ORF">I5907_12945</name>
</gene>
<dbReference type="Pfam" id="PF14307">
    <property type="entry name" value="Glyco_tran_WbsX"/>
    <property type="match status" value="1"/>
</dbReference>
<dbReference type="Gene3D" id="3.20.20.80">
    <property type="entry name" value="Glycosidases"/>
    <property type="match status" value="1"/>
</dbReference>
<dbReference type="PANTHER" id="PTHR41244">
    <property type="entry name" value="RHAMNAN SYNTHESIS F"/>
    <property type="match status" value="1"/>
</dbReference>
<dbReference type="GO" id="GO:0016787">
    <property type="term" value="F:hydrolase activity"/>
    <property type="evidence" value="ECO:0007669"/>
    <property type="project" value="UniProtKB-KW"/>
</dbReference>
<protein>
    <submittedName>
        <fullName evidence="1">Glycoside hydrolase family 99-like domain-containing protein</fullName>
    </submittedName>
</protein>
<dbReference type="InterPro" id="IPR032719">
    <property type="entry name" value="WbsX"/>
</dbReference>
<keyword evidence="2" id="KW-1185">Reference proteome</keyword>
<comment type="caution">
    <text evidence="1">The sequence shown here is derived from an EMBL/GenBank/DDBJ whole genome shotgun (WGS) entry which is preliminary data.</text>
</comment>
<accession>A0A931GX14</accession>
<organism evidence="1 2">
    <name type="scientific">Panacibacter microcysteis</name>
    <dbReference type="NCBI Taxonomy" id="2793269"/>
    <lineage>
        <taxon>Bacteria</taxon>
        <taxon>Pseudomonadati</taxon>
        <taxon>Bacteroidota</taxon>
        <taxon>Chitinophagia</taxon>
        <taxon>Chitinophagales</taxon>
        <taxon>Chitinophagaceae</taxon>
        <taxon>Panacibacter</taxon>
    </lineage>
</organism>
<reference evidence="1" key="1">
    <citation type="submission" date="2020-11" db="EMBL/GenBank/DDBJ databases">
        <title>Bacterial whole genome sequence for Panacibacter sp. DH6.</title>
        <authorList>
            <person name="Le V."/>
            <person name="Ko S."/>
            <person name="Ahn C.-Y."/>
            <person name="Oh H.-M."/>
        </authorList>
    </citation>
    <scope>NUCLEOTIDE SEQUENCE</scope>
    <source>
        <strain evidence="1">DH6</strain>
    </source>
</reference>
<keyword evidence="1" id="KW-0378">Hydrolase</keyword>
<name>A0A931GX14_9BACT</name>
<sequence>MHNIRPIAIFLPQFHPIPENDQWWGKGFTEWTNVAKAKPLFKDHYQPHLPADLGFYDLRLAEVREAQAQLAQQYGIYGFCYYHYWFNGRRLLQRPVEEILASGKPDFPFMLCWANENWTRTWDGSEKEVLMPQHYSDEDDRTHIKALLPYFKDTRYIKVDNKPVFAIYRSALLPDMKRTISIWREEAAKEGLQLYICRFESYDYHGEAMLEAGFDAAVDFQPLGNQLRLFKGWLADEKRKNTLFKYRDHFYKRVVKKISVSAYEGYRNRVLKPNLINYERYVAYLKRSALPSYRFYPCVSPGWDNSARRKKDPIIFYNSTPAAYKAWLLSTIKKFKPYSREENFVFINAWNEWAEGNHLEPCLKWGHQYLQATKEALDEAAHLPNKEPAAQVSDTTTAQ</sequence>
<dbReference type="Proteomes" id="UP000628448">
    <property type="component" value="Unassembled WGS sequence"/>
</dbReference>
<proteinExistence type="predicted"/>
<dbReference type="CDD" id="cd11579">
    <property type="entry name" value="Glyco_tran_WbsX"/>
    <property type="match status" value="1"/>
</dbReference>
<dbReference type="PANTHER" id="PTHR41244:SF1">
    <property type="entry name" value="GLYCOSYLTRANSFERASE"/>
    <property type="match status" value="1"/>
</dbReference>
<evidence type="ECO:0000313" key="1">
    <source>
        <dbReference type="EMBL" id="MBG9377143.1"/>
    </source>
</evidence>